<keyword evidence="1" id="KW-0472">Membrane</keyword>
<evidence type="ECO:0000313" key="2">
    <source>
        <dbReference type="EMBL" id="GMT22444.1"/>
    </source>
</evidence>
<keyword evidence="1" id="KW-0812">Transmembrane</keyword>
<feature type="transmembrane region" description="Helical" evidence="1">
    <location>
        <begin position="176"/>
        <end position="201"/>
    </location>
</feature>
<protein>
    <recommendedName>
        <fullName evidence="4">G protein-coupled receptor</fullName>
    </recommendedName>
</protein>
<feature type="non-terminal residue" evidence="2">
    <location>
        <position position="205"/>
    </location>
</feature>
<organism evidence="2 3">
    <name type="scientific">Pristionchus fissidentatus</name>
    <dbReference type="NCBI Taxonomy" id="1538716"/>
    <lineage>
        <taxon>Eukaryota</taxon>
        <taxon>Metazoa</taxon>
        <taxon>Ecdysozoa</taxon>
        <taxon>Nematoda</taxon>
        <taxon>Chromadorea</taxon>
        <taxon>Rhabditida</taxon>
        <taxon>Rhabditina</taxon>
        <taxon>Diplogasteromorpha</taxon>
        <taxon>Diplogasteroidea</taxon>
        <taxon>Neodiplogasteridae</taxon>
        <taxon>Pristionchus</taxon>
    </lineage>
</organism>
<dbReference type="Pfam" id="PF10326">
    <property type="entry name" value="7TM_GPCR_Str"/>
    <property type="match status" value="1"/>
</dbReference>
<evidence type="ECO:0000256" key="1">
    <source>
        <dbReference type="SAM" id="Phobius"/>
    </source>
</evidence>
<feature type="non-terminal residue" evidence="2">
    <location>
        <position position="1"/>
    </location>
</feature>
<dbReference type="EMBL" id="BTSY01000004">
    <property type="protein sequence ID" value="GMT22444.1"/>
    <property type="molecule type" value="Genomic_DNA"/>
</dbReference>
<reference evidence="2" key="1">
    <citation type="submission" date="2023-10" db="EMBL/GenBank/DDBJ databases">
        <title>Genome assembly of Pristionchus species.</title>
        <authorList>
            <person name="Yoshida K."/>
            <person name="Sommer R.J."/>
        </authorList>
    </citation>
    <scope>NUCLEOTIDE SEQUENCE</scope>
    <source>
        <strain evidence="2">RS5133</strain>
    </source>
</reference>
<evidence type="ECO:0008006" key="4">
    <source>
        <dbReference type="Google" id="ProtNLM"/>
    </source>
</evidence>
<dbReference type="AlphaFoldDB" id="A0AAV5VS98"/>
<proteinExistence type="predicted"/>
<evidence type="ECO:0000313" key="3">
    <source>
        <dbReference type="Proteomes" id="UP001432322"/>
    </source>
</evidence>
<comment type="caution">
    <text evidence="2">The sequence shown here is derived from an EMBL/GenBank/DDBJ whole genome shotgun (WGS) entry which is preliminary data.</text>
</comment>
<sequence length="205" mass="22983">VNLLLLRIMFTSRRRDFGSYRYVIAFFACSDLYCSVIHWMVYPVPEMYGNAFVMGGYGIIKSLIGPAWYSSIYVQAFPILASHFVYRTLLIRSPSSLTDPERFFAVMIATTVAVSFYGFIDGYVLGGPDEETLRILAPFFAGNTSSPVVHSLDTAHDHIQIMYWAGETYSGPRWNALFGLLITAIIMVSAYITIVCCGLLISTFL</sequence>
<dbReference type="PANTHER" id="PTHR45907">
    <property type="entry name" value="SERPENTINE RECEPTOR, CLASS J"/>
    <property type="match status" value="1"/>
</dbReference>
<name>A0AAV5VS98_9BILA</name>
<feature type="transmembrane region" description="Helical" evidence="1">
    <location>
        <begin position="72"/>
        <end position="91"/>
    </location>
</feature>
<keyword evidence="3" id="KW-1185">Reference proteome</keyword>
<gene>
    <name evidence="2" type="ORF">PFISCL1PPCAC_13741</name>
</gene>
<accession>A0AAV5VS98</accession>
<dbReference type="InterPro" id="IPR019428">
    <property type="entry name" value="7TM_GPCR_serpentine_rcpt_Str"/>
</dbReference>
<feature type="transmembrane region" description="Helical" evidence="1">
    <location>
        <begin position="20"/>
        <end position="42"/>
    </location>
</feature>
<keyword evidence="1" id="KW-1133">Transmembrane helix</keyword>
<dbReference type="PANTHER" id="PTHR45907:SF16">
    <property type="entry name" value="SERPENTINE RECEPTOR, CLASS J"/>
    <property type="match status" value="1"/>
</dbReference>
<dbReference type="InterPro" id="IPR019423">
    <property type="entry name" value="7TM_GPCR_serpentine_rcpt_Srj"/>
</dbReference>
<feature type="transmembrane region" description="Helical" evidence="1">
    <location>
        <begin position="103"/>
        <end position="120"/>
    </location>
</feature>
<dbReference type="Proteomes" id="UP001432322">
    <property type="component" value="Unassembled WGS sequence"/>
</dbReference>